<dbReference type="Proteomes" id="UP000448943">
    <property type="component" value="Unassembled WGS sequence"/>
</dbReference>
<dbReference type="EMBL" id="SIJB01000030">
    <property type="protein sequence ID" value="NBI30262.1"/>
    <property type="molecule type" value="Genomic_DNA"/>
</dbReference>
<feature type="transmembrane region" description="Helical" evidence="1">
    <location>
        <begin position="6"/>
        <end position="24"/>
    </location>
</feature>
<reference evidence="2 3" key="1">
    <citation type="submission" date="2019-01" db="EMBL/GenBank/DDBJ databases">
        <title>Chengkuizengella sp. nov., isolated from deep-sea sediment of East Pacific Ocean.</title>
        <authorList>
            <person name="Yang J."/>
            <person name="Lai Q."/>
            <person name="Shao Z."/>
        </authorList>
    </citation>
    <scope>NUCLEOTIDE SEQUENCE [LARGE SCALE GENOMIC DNA]</scope>
    <source>
        <strain evidence="2 3">YPA3-1-1</strain>
    </source>
</reference>
<evidence type="ECO:0000313" key="2">
    <source>
        <dbReference type="EMBL" id="NBI30262.1"/>
    </source>
</evidence>
<keyword evidence="1" id="KW-0472">Membrane</keyword>
<keyword evidence="3" id="KW-1185">Reference proteome</keyword>
<keyword evidence="1" id="KW-1133">Transmembrane helix</keyword>
<keyword evidence="1" id="KW-0812">Transmembrane</keyword>
<evidence type="ECO:0000256" key="1">
    <source>
        <dbReference type="SAM" id="Phobius"/>
    </source>
</evidence>
<organism evidence="2 3">
    <name type="scientific">Chengkuizengella marina</name>
    <dbReference type="NCBI Taxonomy" id="2507566"/>
    <lineage>
        <taxon>Bacteria</taxon>
        <taxon>Bacillati</taxon>
        <taxon>Bacillota</taxon>
        <taxon>Bacilli</taxon>
        <taxon>Bacillales</taxon>
        <taxon>Paenibacillaceae</taxon>
        <taxon>Chengkuizengella</taxon>
    </lineage>
</organism>
<name>A0A6N9Q5Z9_9BACL</name>
<dbReference type="RefSeq" id="WP_160647070.1">
    <property type="nucleotide sequence ID" value="NZ_SIJB01000030.1"/>
</dbReference>
<comment type="caution">
    <text evidence="2">The sequence shown here is derived from an EMBL/GenBank/DDBJ whole genome shotgun (WGS) entry which is preliminary data.</text>
</comment>
<accession>A0A6N9Q5Z9</accession>
<proteinExistence type="predicted"/>
<dbReference type="AlphaFoldDB" id="A0A6N9Q5Z9"/>
<gene>
    <name evidence="2" type="ORF">ERL59_15035</name>
</gene>
<evidence type="ECO:0000313" key="3">
    <source>
        <dbReference type="Proteomes" id="UP000448943"/>
    </source>
</evidence>
<protein>
    <submittedName>
        <fullName evidence="2">Uncharacterized protein</fullName>
    </submittedName>
</protein>
<sequence length="122" mass="14361">METMWIIIVSVTIIAIGFFVYPFLQRKGYVTVDSIHLTDQLLLFIKIILDKTSNYHNLKLVLNSIRDVLKYVDQLQNKNIEYKKQLTKSMITDELIGLDIEIDYENELLIDMIVDNSFKFVK</sequence>